<protein>
    <recommendedName>
        <fullName evidence="1">Solute-binding protein family 5 domain-containing protein</fullName>
    </recommendedName>
</protein>
<dbReference type="SUPFAM" id="SSF53850">
    <property type="entry name" value="Periplasmic binding protein-like II"/>
    <property type="match status" value="1"/>
</dbReference>
<evidence type="ECO:0000313" key="2">
    <source>
        <dbReference type="EMBL" id="GAI03538.1"/>
    </source>
</evidence>
<dbReference type="Pfam" id="PF00496">
    <property type="entry name" value="SBP_bac_5"/>
    <property type="match status" value="1"/>
</dbReference>
<dbReference type="InterPro" id="IPR039424">
    <property type="entry name" value="SBP_5"/>
</dbReference>
<comment type="caution">
    <text evidence="2">The sequence shown here is derived from an EMBL/GenBank/DDBJ whole genome shotgun (WGS) entry which is preliminary data.</text>
</comment>
<gene>
    <name evidence="2" type="ORF">S06H3_22971</name>
</gene>
<sequence>MEYSIERGMVQDFGAGPQWMFFEPLLGGMSSRDVEPRRPLSEITNTVEVDGQWVQFNLVAPYEPFLQILCGPWGSILDKEWCIENGDWDGTEASYEALNDPPSGGSPLHSIANGTGPFELERWEPGVEVSMVRNDNYWQEPANFERLIIKVVDEWTTRKLMLEAGDADSVYVPRAFIVELEGVEGLTVYKDLPQIQLDAFFLPV</sequence>
<evidence type="ECO:0000259" key="1">
    <source>
        <dbReference type="Pfam" id="PF00496"/>
    </source>
</evidence>
<proteinExistence type="predicted"/>
<dbReference type="PANTHER" id="PTHR30290">
    <property type="entry name" value="PERIPLASMIC BINDING COMPONENT OF ABC TRANSPORTER"/>
    <property type="match status" value="1"/>
</dbReference>
<feature type="domain" description="Solute-binding protein family 5" evidence="1">
    <location>
        <begin position="2"/>
        <end position="190"/>
    </location>
</feature>
<dbReference type="PANTHER" id="PTHR30290:SF34">
    <property type="entry name" value="ABC TRANSPORTER, PERIPLASMIC OLIGO-PEPTIDE BINDING PROTEIN, PUTATIVE-RELATED"/>
    <property type="match status" value="1"/>
</dbReference>
<dbReference type="AlphaFoldDB" id="X1KAB4"/>
<organism evidence="2">
    <name type="scientific">marine sediment metagenome</name>
    <dbReference type="NCBI Taxonomy" id="412755"/>
    <lineage>
        <taxon>unclassified sequences</taxon>
        <taxon>metagenomes</taxon>
        <taxon>ecological metagenomes</taxon>
    </lineage>
</organism>
<dbReference type="Gene3D" id="3.90.76.10">
    <property type="entry name" value="Dipeptide-binding Protein, Domain 1"/>
    <property type="match status" value="1"/>
</dbReference>
<dbReference type="InterPro" id="IPR000914">
    <property type="entry name" value="SBP_5_dom"/>
</dbReference>
<name>X1KAB4_9ZZZZ</name>
<accession>X1KAB4</accession>
<dbReference type="GO" id="GO:0015833">
    <property type="term" value="P:peptide transport"/>
    <property type="evidence" value="ECO:0007669"/>
    <property type="project" value="TreeGrafter"/>
</dbReference>
<dbReference type="Gene3D" id="3.40.190.10">
    <property type="entry name" value="Periplasmic binding protein-like II"/>
    <property type="match status" value="1"/>
</dbReference>
<reference evidence="2" key="1">
    <citation type="journal article" date="2014" name="Front. Microbiol.">
        <title>High frequency of phylogenetically diverse reductive dehalogenase-homologous genes in deep subseafloor sedimentary metagenomes.</title>
        <authorList>
            <person name="Kawai M."/>
            <person name="Futagami T."/>
            <person name="Toyoda A."/>
            <person name="Takaki Y."/>
            <person name="Nishi S."/>
            <person name="Hori S."/>
            <person name="Arai W."/>
            <person name="Tsubouchi T."/>
            <person name="Morono Y."/>
            <person name="Uchiyama I."/>
            <person name="Ito T."/>
            <person name="Fujiyama A."/>
            <person name="Inagaki F."/>
            <person name="Takami H."/>
        </authorList>
    </citation>
    <scope>NUCLEOTIDE SEQUENCE</scope>
    <source>
        <strain evidence="2">Expedition CK06-06</strain>
    </source>
</reference>
<dbReference type="EMBL" id="BARV01012389">
    <property type="protein sequence ID" value="GAI03538.1"/>
    <property type="molecule type" value="Genomic_DNA"/>
</dbReference>
<dbReference type="GO" id="GO:1904680">
    <property type="term" value="F:peptide transmembrane transporter activity"/>
    <property type="evidence" value="ECO:0007669"/>
    <property type="project" value="TreeGrafter"/>
</dbReference>